<dbReference type="InterPro" id="IPR001841">
    <property type="entry name" value="Znf_RING"/>
</dbReference>
<evidence type="ECO:0000256" key="3">
    <source>
        <dbReference type="ARBA" id="ARBA00012483"/>
    </source>
</evidence>
<keyword evidence="6" id="KW-0479">Metal-binding</keyword>
<dbReference type="Gene3D" id="3.30.40.10">
    <property type="entry name" value="Zinc/RING finger domain, C3HC4 (zinc finger)"/>
    <property type="match status" value="1"/>
</dbReference>
<dbReference type="OrthoDB" id="8062037at2759"/>
<dbReference type="PANTHER" id="PTHR46905">
    <property type="entry name" value="RING-H2 FINGER PROTEIN ATL78"/>
    <property type="match status" value="1"/>
</dbReference>
<evidence type="ECO:0000256" key="9">
    <source>
        <dbReference type="ARBA" id="ARBA00023136"/>
    </source>
</evidence>
<evidence type="ECO:0000256" key="5">
    <source>
        <dbReference type="ARBA" id="ARBA00022692"/>
    </source>
</evidence>
<keyword evidence="5 12" id="KW-0812">Transmembrane</keyword>
<dbReference type="Pfam" id="PF13639">
    <property type="entry name" value="zf-RING_2"/>
    <property type="match status" value="1"/>
</dbReference>
<comment type="catalytic activity">
    <reaction evidence="1">
        <text>S-ubiquitinyl-[E2 ubiquitin-conjugating enzyme]-L-cysteine + [acceptor protein]-L-lysine = [E2 ubiquitin-conjugating enzyme]-L-cysteine + N(6)-ubiquitinyl-[acceptor protein]-L-lysine.</text>
        <dbReference type="EC" id="2.3.2.27"/>
    </reaction>
</comment>
<dbReference type="GO" id="GO:0016020">
    <property type="term" value="C:membrane"/>
    <property type="evidence" value="ECO:0007669"/>
    <property type="project" value="UniProtKB-SubCell"/>
</dbReference>
<dbReference type="SUPFAM" id="SSF57850">
    <property type="entry name" value="RING/U-box"/>
    <property type="match status" value="1"/>
</dbReference>
<evidence type="ECO:0000313" key="15">
    <source>
        <dbReference type="Proteomes" id="UP000250235"/>
    </source>
</evidence>
<dbReference type="InterPro" id="IPR044602">
    <property type="entry name" value="ATL10/ATL72-79-like"/>
</dbReference>
<dbReference type="EMBL" id="KV019599">
    <property type="protein sequence ID" value="KZV15898.1"/>
    <property type="molecule type" value="Genomic_DNA"/>
</dbReference>
<accession>A0A2Z7A2R5</accession>
<keyword evidence="11" id="KW-0863">Zinc-finger</keyword>
<dbReference type="GO" id="GO:0016567">
    <property type="term" value="P:protein ubiquitination"/>
    <property type="evidence" value="ECO:0007669"/>
    <property type="project" value="UniProtKB-UniPathway"/>
</dbReference>
<name>A0A2Z7A2R5_9LAMI</name>
<protein>
    <recommendedName>
        <fullName evidence="3">RING-type E3 ubiquitin transferase</fullName>
        <ecNumber evidence="3">2.3.2.27</ecNumber>
    </recommendedName>
</protein>
<evidence type="ECO:0000256" key="2">
    <source>
        <dbReference type="ARBA" id="ARBA00004167"/>
    </source>
</evidence>
<dbReference type="SMART" id="SM00184">
    <property type="entry name" value="RING"/>
    <property type="match status" value="1"/>
</dbReference>
<evidence type="ECO:0000256" key="4">
    <source>
        <dbReference type="ARBA" id="ARBA00022679"/>
    </source>
</evidence>
<evidence type="ECO:0000313" key="14">
    <source>
        <dbReference type="EMBL" id="KZV15898.1"/>
    </source>
</evidence>
<keyword evidence="15" id="KW-1185">Reference proteome</keyword>
<evidence type="ECO:0000256" key="1">
    <source>
        <dbReference type="ARBA" id="ARBA00000900"/>
    </source>
</evidence>
<comment type="similarity">
    <text evidence="10">Belongs to the RING-type zinc finger family. ATL subfamily.</text>
</comment>
<evidence type="ECO:0000256" key="8">
    <source>
        <dbReference type="ARBA" id="ARBA00022989"/>
    </source>
</evidence>
<proteinExistence type="inferred from homology"/>
<reference evidence="14 15" key="1">
    <citation type="journal article" date="2015" name="Proc. Natl. Acad. Sci. U.S.A.">
        <title>The resurrection genome of Boea hygrometrica: A blueprint for survival of dehydration.</title>
        <authorList>
            <person name="Xiao L."/>
            <person name="Yang G."/>
            <person name="Zhang L."/>
            <person name="Yang X."/>
            <person name="Zhao S."/>
            <person name="Ji Z."/>
            <person name="Zhou Q."/>
            <person name="Hu M."/>
            <person name="Wang Y."/>
            <person name="Chen M."/>
            <person name="Xu Y."/>
            <person name="Jin H."/>
            <person name="Xiao X."/>
            <person name="Hu G."/>
            <person name="Bao F."/>
            <person name="Hu Y."/>
            <person name="Wan P."/>
            <person name="Li L."/>
            <person name="Deng X."/>
            <person name="Kuang T."/>
            <person name="Xiang C."/>
            <person name="Zhu J.K."/>
            <person name="Oliver M.J."/>
            <person name="He Y."/>
        </authorList>
    </citation>
    <scope>NUCLEOTIDE SEQUENCE [LARGE SCALE GENOMIC DNA]</scope>
    <source>
        <strain evidence="15">cv. XS01</strain>
    </source>
</reference>
<evidence type="ECO:0000256" key="6">
    <source>
        <dbReference type="ARBA" id="ARBA00022723"/>
    </source>
</evidence>
<feature type="domain" description="RING-type" evidence="13">
    <location>
        <begin position="127"/>
        <end position="169"/>
    </location>
</feature>
<dbReference type="UniPathway" id="UPA00143"/>
<keyword evidence="8 12" id="KW-1133">Transmembrane helix</keyword>
<evidence type="ECO:0000256" key="10">
    <source>
        <dbReference type="ARBA" id="ARBA00024209"/>
    </source>
</evidence>
<dbReference type="Proteomes" id="UP000250235">
    <property type="component" value="Unassembled WGS sequence"/>
</dbReference>
<sequence length="180" mass="20049">MKDAPYSLDEFRGHLSPPAYTASAPPYPSAKCDVQRCPWWPYSSSKEFKANTALVIVILICALICGLAFNTAIRYIIRMHYRRRRQQPHTQENGKGDLESGAGTAEAEIPVLNYTAGMKLAGEETECIICLSEFAIGEKLRVLEDCKHGFHVNCIQQWLLLHSSCPTCRTKCSVNSSTPP</sequence>
<gene>
    <name evidence="14" type="ORF">F511_14537</name>
</gene>
<dbReference type="GO" id="GO:0008270">
    <property type="term" value="F:zinc ion binding"/>
    <property type="evidence" value="ECO:0007669"/>
    <property type="project" value="UniProtKB-KW"/>
</dbReference>
<evidence type="ECO:0000256" key="11">
    <source>
        <dbReference type="PROSITE-ProRule" id="PRU00175"/>
    </source>
</evidence>
<keyword evidence="7" id="KW-0862">Zinc</keyword>
<dbReference type="GO" id="GO:0061630">
    <property type="term" value="F:ubiquitin protein ligase activity"/>
    <property type="evidence" value="ECO:0007669"/>
    <property type="project" value="UniProtKB-EC"/>
</dbReference>
<keyword evidence="9 12" id="KW-0472">Membrane</keyword>
<keyword evidence="4" id="KW-0808">Transferase</keyword>
<dbReference type="PROSITE" id="PS50089">
    <property type="entry name" value="ZF_RING_2"/>
    <property type="match status" value="1"/>
</dbReference>
<dbReference type="AlphaFoldDB" id="A0A2Z7A2R5"/>
<organism evidence="14 15">
    <name type="scientific">Dorcoceras hygrometricum</name>
    <dbReference type="NCBI Taxonomy" id="472368"/>
    <lineage>
        <taxon>Eukaryota</taxon>
        <taxon>Viridiplantae</taxon>
        <taxon>Streptophyta</taxon>
        <taxon>Embryophyta</taxon>
        <taxon>Tracheophyta</taxon>
        <taxon>Spermatophyta</taxon>
        <taxon>Magnoliopsida</taxon>
        <taxon>eudicotyledons</taxon>
        <taxon>Gunneridae</taxon>
        <taxon>Pentapetalae</taxon>
        <taxon>asterids</taxon>
        <taxon>lamiids</taxon>
        <taxon>Lamiales</taxon>
        <taxon>Gesneriaceae</taxon>
        <taxon>Didymocarpoideae</taxon>
        <taxon>Trichosporeae</taxon>
        <taxon>Loxocarpinae</taxon>
        <taxon>Dorcoceras</taxon>
    </lineage>
</organism>
<dbReference type="EC" id="2.3.2.27" evidence="3"/>
<evidence type="ECO:0000256" key="12">
    <source>
        <dbReference type="SAM" id="Phobius"/>
    </source>
</evidence>
<dbReference type="CDD" id="cd16461">
    <property type="entry name" value="RING-H2_EL5-like"/>
    <property type="match status" value="1"/>
</dbReference>
<evidence type="ECO:0000256" key="7">
    <source>
        <dbReference type="ARBA" id="ARBA00022833"/>
    </source>
</evidence>
<evidence type="ECO:0000259" key="13">
    <source>
        <dbReference type="PROSITE" id="PS50089"/>
    </source>
</evidence>
<dbReference type="InterPro" id="IPR013083">
    <property type="entry name" value="Znf_RING/FYVE/PHD"/>
</dbReference>
<dbReference type="PANTHER" id="PTHR46905:SF1">
    <property type="entry name" value="RING-TYPE E3 UBIQUITIN TRANSFERASE"/>
    <property type="match status" value="1"/>
</dbReference>
<comment type="subcellular location">
    <subcellularLocation>
        <location evidence="2">Membrane</location>
        <topology evidence="2">Single-pass membrane protein</topology>
    </subcellularLocation>
</comment>
<feature type="transmembrane region" description="Helical" evidence="12">
    <location>
        <begin position="53"/>
        <end position="77"/>
    </location>
</feature>